<dbReference type="EMBL" id="JAHLPM010000001">
    <property type="protein sequence ID" value="MBU5436704.1"/>
    <property type="molecule type" value="Genomic_DNA"/>
</dbReference>
<reference evidence="1 2" key="1">
    <citation type="submission" date="2021-06" db="EMBL/GenBank/DDBJ databases">
        <authorList>
            <person name="Sun Q."/>
            <person name="Li D."/>
        </authorList>
    </citation>
    <scope>NUCLEOTIDE SEQUENCE [LARGE SCALE GENOMIC DNA]</scope>
    <source>
        <strain evidence="1 2">MSJ-40</strain>
    </source>
</reference>
<evidence type="ECO:0000313" key="1">
    <source>
        <dbReference type="EMBL" id="MBU5436704.1"/>
    </source>
</evidence>
<organism evidence="1 2">
    <name type="scientific">Tissierella simiarum</name>
    <dbReference type="NCBI Taxonomy" id="2841534"/>
    <lineage>
        <taxon>Bacteria</taxon>
        <taxon>Bacillati</taxon>
        <taxon>Bacillota</taxon>
        <taxon>Tissierellia</taxon>
        <taxon>Tissierellales</taxon>
        <taxon>Tissierellaceae</taxon>
        <taxon>Tissierella</taxon>
    </lineage>
</organism>
<comment type="caution">
    <text evidence="1">The sequence shown here is derived from an EMBL/GenBank/DDBJ whole genome shotgun (WGS) entry which is preliminary data.</text>
</comment>
<sequence>MLLSRTKKLFIIFGLSLVLFMQFGSMSVFATISDRVSVNDGGSGSGGSSGGGEKCYEYVIN</sequence>
<protein>
    <submittedName>
        <fullName evidence="1">Uncharacterized protein</fullName>
    </submittedName>
</protein>
<dbReference type="Proteomes" id="UP000749471">
    <property type="component" value="Unassembled WGS sequence"/>
</dbReference>
<keyword evidence="2" id="KW-1185">Reference proteome</keyword>
<proteinExistence type="predicted"/>
<evidence type="ECO:0000313" key="2">
    <source>
        <dbReference type="Proteomes" id="UP000749471"/>
    </source>
</evidence>
<name>A0ABS6E370_9FIRM</name>
<gene>
    <name evidence="1" type="ORF">KQI42_01720</name>
</gene>
<accession>A0ABS6E370</accession>
<dbReference type="RefSeq" id="WP_216516112.1">
    <property type="nucleotide sequence ID" value="NZ_JAHLPM010000001.1"/>
</dbReference>